<evidence type="ECO:0000256" key="1">
    <source>
        <dbReference type="SAM" id="MobiDB-lite"/>
    </source>
</evidence>
<gene>
    <name evidence="2" type="ORF">TPA0910_23240</name>
</gene>
<accession>A0ABQ3TY32</accession>
<name>A0ABQ3TY32_STRHY</name>
<sequence length="103" mass="10416">MAAGCGVTGSCGWSGRLLMRSSGGAGGRGTANVPDGTRRRVRDGHASTAGGNRPGTPSLWRRGLSHPGLDALHAAARALAAAGWLHRPPGSWLPGPEAMVLRG</sequence>
<evidence type="ECO:0000313" key="2">
    <source>
        <dbReference type="EMBL" id="GHJ27891.1"/>
    </source>
</evidence>
<feature type="region of interest" description="Disordered" evidence="1">
    <location>
        <begin position="1"/>
        <end position="63"/>
    </location>
</feature>
<dbReference type="EMBL" id="BNEK01000003">
    <property type="protein sequence ID" value="GHJ27891.1"/>
    <property type="molecule type" value="Genomic_DNA"/>
</dbReference>
<keyword evidence="3" id="KW-1185">Reference proteome</keyword>
<reference evidence="2" key="1">
    <citation type="submission" date="2024-05" db="EMBL/GenBank/DDBJ databases">
        <title>Whole genome shotgun sequence of Streptomyces hygroscopicus NBRC 113678.</title>
        <authorList>
            <person name="Komaki H."/>
            <person name="Tamura T."/>
        </authorList>
    </citation>
    <scope>NUCLEOTIDE SEQUENCE</scope>
    <source>
        <strain evidence="2">N11-34</strain>
    </source>
</reference>
<feature type="compositionally biased region" description="Low complexity" evidence="1">
    <location>
        <begin position="13"/>
        <end position="22"/>
    </location>
</feature>
<organism evidence="2 3">
    <name type="scientific">Streptomyces hygroscopicus</name>
    <dbReference type="NCBI Taxonomy" id="1912"/>
    <lineage>
        <taxon>Bacteria</taxon>
        <taxon>Bacillati</taxon>
        <taxon>Actinomycetota</taxon>
        <taxon>Actinomycetes</taxon>
        <taxon>Kitasatosporales</taxon>
        <taxon>Streptomycetaceae</taxon>
        <taxon>Streptomyces</taxon>
        <taxon>Streptomyces violaceusniger group</taxon>
    </lineage>
</organism>
<proteinExistence type="predicted"/>
<comment type="caution">
    <text evidence="2">The sequence shown here is derived from an EMBL/GenBank/DDBJ whole genome shotgun (WGS) entry which is preliminary data.</text>
</comment>
<evidence type="ECO:0000313" key="3">
    <source>
        <dbReference type="Proteomes" id="UP001054854"/>
    </source>
</evidence>
<dbReference type="Proteomes" id="UP001054854">
    <property type="component" value="Unassembled WGS sequence"/>
</dbReference>
<protein>
    <submittedName>
        <fullName evidence="2">Uncharacterized protein</fullName>
    </submittedName>
</protein>